<name>A0A9X3MNR1_9ACTN</name>
<evidence type="ECO:0000256" key="2">
    <source>
        <dbReference type="SAM" id="Phobius"/>
    </source>
</evidence>
<feature type="transmembrane region" description="Helical" evidence="2">
    <location>
        <begin position="180"/>
        <end position="197"/>
    </location>
</feature>
<dbReference type="Proteomes" id="UP001149140">
    <property type="component" value="Unassembled WGS sequence"/>
</dbReference>
<keyword evidence="2" id="KW-0812">Transmembrane</keyword>
<proteinExistence type="predicted"/>
<organism evidence="3 4">
    <name type="scientific">Solirubrobacter ginsenosidimutans</name>
    <dbReference type="NCBI Taxonomy" id="490573"/>
    <lineage>
        <taxon>Bacteria</taxon>
        <taxon>Bacillati</taxon>
        <taxon>Actinomycetota</taxon>
        <taxon>Thermoleophilia</taxon>
        <taxon>Solirubrobacterales</taxon>
        <taxon>Solirubrobacteraceae</taxon>
        <taxon>Solirubrobacter</taxon>
    </lineage>
</organism>
<sequence length="200" mass="20225">MRSERSVSRVEHDQPCSRRAGTAPRPAEASSRAVIGAVGPAWPSLRAAAAPAGIAVVGALAFVVLAPQRWPGWAAVLLALPLLRLLDDPAGALATASPTSLPRRRGPRLAVALPLAAAAWLGVLALSDARAGSLEAAALVATVLGLGALAVRAGFGERATLLAALPPVGLVALLRPTGTPIWVALLVAGALVLVWASRPE</sequence>
<evidence type="ECO:0000313" key="3">
    <source>
        <dbReference type="EMBL" id="MDA0159505.1"/>
    </source>
</evidence>
<feature type="transmembrane region" description="Helical" evidence="2">
    <location>
        <begin position="107"/>
        <end position="126"/>
    </location>
</feature>
<accession>A0A9X3MNR1</accession>
<evidence type="ECO:0000256" key="1">
    <source>
        <dbReference type="SAM" id="MobiDB-lite"/>
    </source>
</evidence>
<protein>
    <submittedName>
        <fullName evidence="3">Uncharacterized protein</fullName>
    </submittedName>
</protein>
<feature type="transmembrane region" description="Helical" evidence="2">
    <location>
        <begin position="45"/>
        <end position="64"/>
    </location>
</feature>
<gene>
    <name evidence="3" type="ORF">OM076_04455</name>
</gene>
<feature type="transmembrane region" description="Helical" evidence="2">
    <location>
        <begin position="132"/>
        <end position="151"/>
    </location>
</feature>
<feature type="compositionally biased region" description="Basic and acidic residues" evidence="1">
    <location>
        <begin position="1"/>
        <end position="16"/>
    </location>
</feature>
<keyword evidence="2" id="KW-0472">Membrane</keyword>
<feature type="region of interest" description="Disordered" evidence="1">
    <location>
        <begin position="1"/>
        <end position="28"/>
    </location>
</feature>
<evidence type="ECO:0000313" key="4">
    <source>
        <dbReference type="Proteomes" id="UP001149140"/>
    </source>
</evidence>
<keyword evidence="2" id="KW-1133">Transmembrane helix</keyword>
<dbReference type="AlphaFoldDB" id="A0A9X3MNR1"/>
<keyword evidence="4" id="KW-1185">Reference proteome</keyword>
<dbReference type="RefSeq" id="WP_270038237.1">
    <property type="nucleotide sequence ID" value="NZ_JAPDOD010000002.1"/>
</dbReference>
<dbReference type="EMBL" id="JAPDOD010000002">
    <property type="protein sequence ID" value="MDA0159505.1"/>
    <property type="molecule type" value="Genomic_DNA"/>
</dbReference>
<comment type="caution">
    <text evidence="3">The sequence shown here is derived from an EMBL/GenBank/DDBJ whole genome shotgun (WGS) entry which is preliminary data.</text>
</comment>
<reference evidence="3" key="1">
    <citation type="submission" date="2022-10" db="EMBL/GenBank/DDBJ databases">
        <title>The WGS of Solirubrobacter ginsenosidimutans DSM 21036.</title>
        <authorList>
            <person name="Jiang Z."/>
        </authorList>
    </citation>
    <scope>NUCLEOTIDE SEQUENCE</scope>
    <source>
        <strain evidence="3">DSM 21036</strain>
    </source>
</reference>